<dbReference type="AlphaFoldDB" id="A0A7X2N3T9"/>
<feature type="transmembrane region" description="Helical" evidence="1">
    <location>
        <begin position="66"/>
        <end position="90"/>
    </location>
</feature>
<comment type="caution">
    <text evidence="2">The sequence shown here is derived from an EMBL/GenBank/DDBJ whole genome shotgun (WGS) entry which is preliminary data.</text>
</comment>
<protein>
    <submittedName>
        <fullName evidence="2">Uncharacterized protein</fullName>
    </submittedName>
</protein>
<feature type="transmembrane region" description="Helical" evidence="1">
    <location>
        <begin position="36"/>
        <end position="54"/>
    </location>
</feature>
<feature type="transmembrane region" description="Helical" evidence="1">
    <location>
        <begin position="102"/>
        <end position="123"/>
    </location>
</feature>
<gene>
    <name evidence="2" type="ORF">FYJ50_07475</name>
</gene>
<keyword evidence="3" id="KW-1185">Reference proteome</keyword>
<feature type="transmembrane region" description="Helical" evidence="1">
    <location>
        <begin position="135"/>
        <end position="158"/>
    </location>
</feature>
<keyword evidence="1" id="KW-0472">Membrane</keyword>
<organism evidence="2 3">
    <name type="scientific">Floccifex porci</name>
    <dbReference type="NCBI Taxonomy" id="2606629"/>
    <lineage>
        <taxon>Bacteria</taxon>
        <taxon>Bacillati</taxon>
        <taxon>Bacillota</taxon>
        <taxon>Erysipelotrichia</taxon>
        <taxon>Erysipelotrichales</taxon>
        <taxon>Erysipelotrichaceae</taxon>
        <taxon>Floccifex</taxon>
    </lineage>
</organism>
<evidence type="ECO:0000256" key="1">
    <source>
        <dbReference type="SAM" id="Phobius"/>
    </source>
</evidence>
<dbReference type="RefSeq" id="WP_205946475.1">
    <property type="nucleotide sequence ID" value="NZ_VUMM01000015.1"/>
</dbReference>
<reference evidence="2 3" key="1">
    <citation type="submission" date="2019-08" db="EMBL/GenBank/DDBJ databases">
        <title>In-depth cultivation of the pig gut microbiome towards novel bacterial diversity and tailored functional studies.</title>
        <authorList>
            <person name="Wylensek D."/>
            <person name="Hitch T.C.A."/>
            <person name="Clavel T."/>
        </authorList>
    </citation>
    <scope>NUCLEOTIDE SEQUENCE [LARGE SCALE GENOMIC DNA]</scope>
    <source>
        <strain evidence="2 3">LKV-178-WT-2G</strain>
    </source>
</reference>
<dbReference type="EMBL" id="VUMM01000015">
    <property type="protein sequence ID" value="MSS01931.1"/>
    <property type="molecule type" value="Genomic_DNA"/>
</dbReference>
<name>A0A7X2N3T9_9FIRM</name>
<keyword evidence="1" id="KW-1133">Transmembrane helix</keyword>
<evidence type="ECO:0000313" key="2">
    <source>
        <dbReference type="EMBL" id="MSS01931.1"/>
    </source>
</evidence>
<dbReference type="Proteomes" id="UP000470082">
    <property type="component" value="Unassembled WGS sequence"/>
</dbReference>
<proteinExistence type="predicted"/>
<sequence length="233" mass="28418">MVYFLHSKHKIKDFLLILFGFHFIFNPVGSLLKNQLGLKFVWGLIFLMGLYLYFRKEASLYRIILAYVVLATVMCFGELILIGFFNIFIGKVNQMTMMDFPFWFYIIQFLFDFILYTICIQFISKHWFVYLKENVLLILLYVNQMIILYFSVACLIYKGYMVTILHFFLFLFQFGILYLFYKRSVKKQRELTVLMLEKEYEKQLEMYMDIRANQEEYRMLRHDILNFIQNHRG</sequence>
<feature type="transmembrane region" description="Helical" evidence="1">
    <location>
        <begin position="12"/>
        <end position="30"/>
    </location>
</feature>
<keyword evidence="1" id="KW-0812">Transmembrane</keyword>
<accession>A0A7X2N3T9</accession>
<evidence type="ECO:0000313" key="3">
    <source>
        <dbReference type="Proteomes" id="UP000470082"/>
    </source>
</evidence>
<feature type="transmembrane region" description="Helical" evidence="1">
    <location>
        <begin position="164"/>
        <end position="181"/>
    </location>
</feature>